<evidence type="ECO:0000256" key="3">
    <source>
        <dbReference type="ARBA" id="ARBA00022801"/>
    </source>
</evidence>
<dbReference type="GO" id="GO:0000280">
    <property type="term" value="P:nuclear division"/>
    <property type="evidence" value="ECO:0007669"/>
    <property type="project" value="UniProtKB-ARBA"/>
</dbReference>
<dbReference type="PROSITE" id="PS51700">
    <property type="entry name" value="SEPARIN"/>
    <property type="match status" value="1"/>
</dbReference>
<keyword evidence="7" id="KW-1185">Reference proteome</keyword>
<dbReference type="InterPro" id="IPR005314">
    <property type="entry name" value="Peptidase_C50"/>
</dbReference>
<dbReference type="Proteomes" id="UP000001542">
    <property type="component" value="Unassembled WGS sequence"/>
</dbReference>
<evidence type="ECO:0000256" key="4">
    <source>
        <dbReference type="ARBA" id="ARBA00022829"/>
    </source>
</evidence>
<dbReference type="GO" id="GO:0005634">
    <property type="term" value="C:nucleus"/>
    <property type="evidence" value="ECO:0007669"/>
    <property type="project" value="InterPro"/>
</dbReference>
<comment type="catalytic activity">
    <reaction evidence="1">
        <text>All bonds known to be hydrolyzed by this endopeptidase have arginine in P1 and an acidic residue in P4. P6 is often occupied by an acidic residue or by a hydroxy-amino-acid residue, the phosphorylation of which enhances cleavage.</text>
        <dbReference type="EC" id="3.4.22.49"/>
    </reaction>
</comment>
<dbReference type="OrthoDB" id="10255632at2759"/>
<dbReference type="EMBL" id="DS113187">
    <property type="protein sequence ID" value="EAY21928.1"/>
    <property type="molecule type" value="Genomic_DNA"/>
</dbReference>
<reference evidence="6" key="2">
    <citation type="journal article" date="2007" name="Science">
        <title>Draft genome sequence of the sexually transmitted pathogen Trichomonas vaginalis.</title>
        <authorList>
            <person name="Carlton J.M."/>
            <person name="Hirt R.P."/>
            <person name="Silva J.C."/>
            <person name="Delcher A.L."/>
            <person name="Schatz M."/>
            <person name="Zhao Q."/>
            <person name="Wortman J.R."/>
            <person name="Bidwell S.L."/>
            <person name="Alsmark U.C.M."/>
            <person name="Besteiro S."/>
            <person name="Sicheritz-Ponten T."/>
            <person name="Noel C.J."/>
            <person name="Dacks J.B."/>
            <person name="Foster P.G."/>
            <person name="Simillion C."/>
            <person name="Van de Peer Y."/>
            <person name="Miranda-Saavedra D."/>
            <person name="Barton G.J."/>
            <person name="Westrop G.D."/>
            <person name="Mueller S."/>
            <person name="Dessi D."/>
            <person name="Fiori P.L."/>
            <person name="Ren Q."/>
            <person name="Paulsen I."/>
            <person name="Zhang H."/>
            <person name="Bastida-Corcuera F.D."/>
            <person name="Simoes-Barbosa A."/>
            <person name="Brown M.T."/>
            <person name="Hayes R.D."/>
            <person name="Mukherjee M."/>
            <person name="Okumura C.Y."/>
            <person name="Schneider R."/>
            <person name="Smith A.J."/>
            <person name="Vanacova S."/>
            <person name="Villalvazo M."/>
            <person name="Haas B.J."/>
            <person name="Pertea M."/>
            <person name="Feldblyum T.V."/>
            <person name="Utterback T.R."/>
            <person name="Shu C.L."/>
            <person name="Osoegawa K."/>
            <person name="de Jong P.J."/>
            <person name="Hrdy I."/>
            <person name="Horvathova L."/>
            <person name="Zubacova Z."/>
            <person name="Dolezal P."/>
            <person name="Malik S.B."/>
            <person name="Logsdon J.M. Jr."/>
            <person name="Henze K."/>
            <person name="Gupta A."/>
            <person name="Wang C.C."/>
            <person name="Dunne R.L."/>
            <person name="Upcroft J.A."/>
            <person name="Upcroft P."/>
            <person name="White O."/>
            <person name="Salzberg S.L."/>
            <person name="Tang P."/>
            <person name="Chiu C.-H."/>
            <person name="Lee Y.-S."/>
            <person name="Embley T.M."/>
            <person name="Coombs G.H."/>
            <person name="Mottram J.C."/>
            <person name="Tachezy J."/>
            <person name="Fraser-Liggett C.M."/>
            <person name="Johnson P.J."/>
        </authorList>
    </citation>
    <scope>NUCLEOTIDE SEQUENCE [LARGE SCALE GENOMIC DNA]</scope>
    <source>
        <strain evidence="6">G3</strain>
    </source>
</reference>
<dbReference type="VEuPathDB" id="TrichDB:TVAG_249880"/>
<dbReference type="SMR" id="A2DCJ1"/>
<dbReference type="GO" id="GO:0006508">
    <property type="term" value="P:proteolysis"/>
    <property type="evidence" value="ECO:0007669"/>
    <property type="project" value="InterPro"/>
</dbReference>
<organism evidence="6 7">
    <name type="scientific">Trichomonas vaginalis (strain ATCC PRA-98 / G3)</name>
    <dbReference type="NCBI Taxonomy" id="412133"/>
    <lineage>
        <taxon>Eukaryota</taxon>
        <taxon>Metamonada</taxon>
        <taxon>Parabasalia</taxon>
        <taxon>Trichomonadida</taxon>
        <taxon>Trichomonadidae</taxon>
        <taxon>Trichomonas</taxon>
    </lineage>
</organism>
<evidence type="ECO:0000313" key="6">
    <source>
        <dbReference type="EMBL" id="EAY21928.1"/>
    </source>
</evidence>
<evidence type="ECO:0000256" key="1">
    <source>
        <dbReference type="ARBA" id="ARBA00000451"/>
    </source>
</evidence>
<dbReference type="KEGG" id="tva:5467480"/>
<dbReference type="STRING" id="5722.A2DCJ1"/>
<name>A2DCJ1_TRIV3</name>
<dbReference type="eggNOG" id="KOG1849">
    <property type="taxonomic scope" value="Eukaryota"/>
</dbReference>
<dbReference type="EC" id="3.4.22.49" evidence="2"/>
<dbReference type="PANTHER" id="PTHR12792:SF0">
    <property type="entry name" value="SEPARIN"/>
    <property type="match status" value="1"/>
</dbReference>
<dbReference type="RefSeq" id="XP_001582914.1">
    <property type="nucleotide sequence ID" value="XM_001582864.1"/>
</dbReference>
<gene>
    <name evidence="6" type="ORF">TVAG_249880</name>
</gene>
<dbReference type="GO" id="GO:0004197">
    <property type="term" value="F:cysteine-type endopeptidase activity"/>
    <property type="evidence" value="ECO:0007669"/>
    <property type="project" value="InterPro"/>
</dbReference>
<dbReference type="InParanoid" id="A2DCJ1"/>
<evidence type="ECO:0000259" key="5">
    <source>
        <dbReference type="PROSITE" id="PS51700"/>
    </source>
</evidence>
<dbReference type="AlphaFoldDB" id="A2DCJ1"/>
<evidence type="ECO:0000313" key="7">
    <source>
        <dbReference type="Proteomes" id="UP000001542"/>
    </source>
</evidence>
<dbReference type="GO" id="GO:0098813">
    <property type="term" value="P:nuclear chromosome segregation"/>
    <property type="evidence" value="ECO:0007669"/>
    <property type="project" value="UniProtKB-ARBA"/>
</dbReference>
<dbReference type="PANTHER" id="PTHR12792">
    <property type="entry name" value="EXTRA SPINDLE POLES 1-RELATED"/>
    <property type="match status" value="1"/>
</dbReference>
<protein>
    <recommendedName>
        <fullName evidence="2">separase</fullName>
        <ecNumber evidence="2">3.4.22.49</ecNumber>
    </recommendedName>
</protein>
<feature type="domain" description="Peptidase C50" evidence="5">
    <location>
        <begin position="756"/>
        <end position="852"/>
    </location>
</feature>
<dbReference type="Pfam" id="PF03568">
    <property type="entry name" value="Separin_C"/>
    <property type="match status" value="2"/>
</dbReference>
<dbReference type="VEuPathDB" id="TrichDB:TVAGG3_0956510"/>
<reference evidence="6" key="1">
    <citation type="submission" date="2006-10" db="EMBL/GenBank/DDBJ databases">
        <authorList>
            <person name="Amadeo P."/>
            <person name="Zhao Q."/>
            <person name="Wortman J."/>
            <person name="Fraser-Liggett C."/>
            <person name="Carlton J."/>
        </authorList>
    </citation>
    <scope>NUCLEOTIDE SEQUENCE</scope>
    <source>
        <strain evidence="6">G3</strain>
    </source>
</reference>
<proteinExistence type="predicted"/>
<keyword evidence="3" id="KW-0378">Hydrolase</keyword>
<dbReference type="InterPro" id="IPR030397">
    <property type="entry name" value="SEPARIN_core_dom"/>
</dbReference>
<keyword evidence="4" id="KW-0159">Chromosome partition</keyword>
<accession>A2DCJ1</accession>
<evidence type="ECO:0000256" key="2">
    <source>
        <dbReference type="ARBA" id="ARBA00012489"/>
    </source>
</evidence>
<sequence>MDELTSLLEIGARVEEGGQKFMEVADKVRRMISPKDTFPGIIIKLNDNYKRQIATLLNSFAAVIFSKKNVYKAEHFVRAIDALSISSIILACRYMETKDKSDIKDSLDCIESATSYCYELASQNLPYCGSYAFNIASLLYQKKFVSEGLEFFRYSEKIFRTVKNKQSHENTCKYIAFCLIVLDQTNTEEFEKAISGASDSLTLLSNWINRRPPENTQLVYNYIKKFKNRDEALNEAMPYFALEGDFRILSKDPNFNDFFPNFEPPRTILYTNEKETMNLFKKCYVCYNSGQFLLCAKQSEALLEKWPQKNNSASKLAVLFIHVWIINSFFALNRPDCVLPYIKQLNKIFSNYPWIVGLSSFYFLKHCIYSGNYKHYIDPPPLAFESIASWDHVISFHSAIECLKKNVEDCFQFFEEIRECSNVLIKREAFHYVAGAYRLFGINPCISDFENECKTCKEARALYIYHSCIDYINDDDIDAAWNFIKPVNVDDSVLQALYEAEQIASGHCATIRKIKLLQAILIGNTDPERSADLITRSCSTTLDSFIRVKEKLFKPPFPFMSIAYFNVAPLEPSILFALYTVGRPLVVRIKVGTKYDDFLDELERICSESTNLSGDIDGRTWWKKKYELDNRMEKLIKYLETEIIGFWSSLFTPMKYIPSQNCLRSVLLTALSKMSLSDQQEFCKFCKKEFHEDLNLERPHSSVAKPLSIICGKYMHNVPWEMLSCVRERTTKITRIPSIKVIANQCQKEMPMKVNAESTFFILNPVGDLEKTEEMFKPIFKELRWEGITQKIPPEDLIPQALAKKELYVFCGHGNGQEYFRYSKLVDDEMTCKASLLLMGCMSGALNDEGEMDPTGAANYCIAAGASALVGALWNVTDGEIDRFLSAMLDFIKNGKMDVEDAVISARNSCKLPYLTGSAVVVYGFPAIFLKR</sequence>